<organism evidence="3 4">
    <name type="scientific">Streptomyces sannanensis</name>
    <dbReference type="NCBI Taxonomy" id="285536"/>
    <lineage>
        <taxon>Bacteria</taxon>
        <taxon>Bacillati</taxon>
        <taxon>Actinomycetota</taxon>
        <taxon>Actinomycetes</taxon>
        <taxon>Kitasatosporales</taxon>
        <taxon>Streptomycetaceae</taxon>
        <taxon>Streptomyces</taxon>
    </lineage>
</organism>
<dbReference type="Pfam" id="PF20774">
    <property type="entry name" value="InhA-like_VEG"/>
    <property type="match status" value="1"/>
</dbReference>
<dbReference type="EMBL" id="BAAAYL010000001">
    <property type="protein sequence ID" value="GAA3379584.1"/>
    <property type="molecule type" value="Genomic_DNA"/>
</dbReference>
<feature type="region of interest" description="Disordered" evidence="1">
    <location>
        <begin position="1"/>
        <end position="32"/>
    </location>
</feature>
<sequence length="231" mass="24834">MGTADRAGPTSWRGQTKGSGVHSDPRFPPVEVRWAGRTHPAGTESATFPRYYLAENRVYVGSDRLLAEGPYQFSKGIITAPRRVEFFKFQNGMLVVRRPVVRRQQRQRPPGGGQAMVIDARPAPFAYDDGTRPSNRRQPFDATFGLEATDVTCLHKEVLPGKGAQQAVVTKEACAPSNPGIAVFDDSNPNAYYSAANPQGSVRGAGHGVKVTVTGDAGDDLTISAVNPSAH</sequence>
<reference evidence="4" key="1">
    <citation type="journal article" date="2019" name="Int. J. Syst. Evol. Microbiol.">
        <title>The Global Catalogue of Microorganisms (GCM) 10K type strain sequencing project: providing services to taxonomists for standard genome sequencing and annotation.</title>
        <authorList>
            <consortium name="The Broad Institute Genomics Platform"/>
            <consortium name="The Broad Institute Genome Sequencing Center for Infectious Disease"/>
            <person name="Wu L."/>
            <person name="Ma J."/>
        </authorList>
    </citation>
    <scope>NUCLEOTIDE SEQUENCE [LARGE SCALE GENOMIC DNA]</scope>
    <source>
        <strain evidence="4">JCM 9651</strain>
    </source>
</reference>
<evidence type="ECO:0000256" key="1">
    <source>
        <dbReference type="SAM" id="MobiDB-lite"/>
    </source>
</evidence>
<accession>A0ABP6SKZ8</accession>
<evidence type="ECO:0000259" key="2">
    <source>
        <dbReference type="Pfam" id="PF20774"/>
    </source>
</evidence>
<proteinExistence type="predicted"/>
<keyword evidence="4" id="KW-1185">Reference proteome</keyword>
<protein>
    <recommendedName>
        <fullName evidence="2">Immune inhibitor A-like metallopeptidase VEG domain-containing protein</fullName>
    </recommendedName>
</protein>
<feature type="domain" description="Immune inhibitor A-like metallopeptidase VEG" evidence="2">
    <location>
        <begin position="50"/>
        <end position="222"/>
    </location>
</feature>
<comment type="caution">
    <text evidence="3">The sequence shown here is derived from an EMBL/GenBank/DDBJ whole genome shotgun (WGS) entry which is preliminary data.</text>
</comment>
<name>A0ABP6SKZ8_9ACTN</name>
<dbReference type="Proteomes" id="UP001499990">
    <property type="component" value="Unassembled WGS sequence"/>
</dbReference>
<gene>
    <name evidence="3" type="ORF">GCM10020367_63730</name>
</gene>
<dbReference type="InterPro" id="IPR048665">
    <property type="entry name" value="InhA-like_VEG"/>
</dbReference>
<evidence type="ECO:0000313" key="4">
    <source>
        <dbReference type="Proteomes" id="UP001499990"/>
    </source>
</evidence>
<evidence type="ECO:0000313" key="3">
    <source>
        <dbReference type="EMBL" id="GAA3379584.1"/>
    </source>
</evidence>